<dbReference type="Proteomes" id="UP000319252">
    <property type="component" value="Unassembled WGS sequence"/>
</dbReference>
<name>A0A564RYK9_BIFLI</name>
<organism evidence="2 3">
    <name type="scientific">Bifidobacterium longum subsp. infantis</name>
    <dbReference type="NCBI Taxonomy" id="1682"/>
    <lineage>
        <taxon>Bacteria</taxon>
        <taxon>Bacillati</taxon>
        <taxon>Actinomycetota</taxon>
        <taxon>Actinomycetes</taxon>
        <taxon>Bifidobacteriales</taxon>
        <taxon>Bifidobacteriaceae</taxon>
        <taxon>Bifidobacterium</taxon>
    </lineage>
</organism>
<evidence type="ECO:0000256" key="1">
    <source>
        <dbReference type="SAM" id="MobiDB-lite"/>
    </source>
</evidence>
<feature type="region of interest" description="Disordered" evidence="1">
    <location>
        <begin position="90"/>
        <end position="115"/>
    </location>
</feature>
<protein>
    <submittedName>
        <fullName evidence="2">Uncharacterized protein</fullName>
    </submittedName>
</protein>
<reference evidence="2 3" key="1">
    <citation type="submission" date="2019-07" db="EMBL/GenBank/DDBJ databases">
        <authorList>
            <person name="Chang H.-W."/>
            <person name="Raman A."/>
            <person name="Venkatesh S."/>
            <person name="Gehrig J."/>
        </authorList>
    </citation>
    <scope>NUCLEOTIDE SEQUENCE [LARGE SCALE GENOMIC DNA]</scope>
    <source>
        <strain evidence="2">B.longum_ssp_infantis_4</strain>
    </source>
</reference>
<dbReference type="AlphaFoldDB" id="A0A564RYK9"/>
<accession>A0A564RYK9</accession>
<gene>
    <name evidence="2" type="ORF">BLONGUMMC1_00999</name>
</gene>
<evidence type="ECO:0000313" key="2">
    <source>
        <dbReference type="EMBL" id="VUW83279.1"/>
    </source>
</evidence>
<dbReference type="EMBL" id="CABHML010000042">
    <property type="protein sequence ID" value="VUW83279.1"/>
    <property type="molecule type" value="Genomic_DNA"/>
</dbReference>
<sequence>MCWRMCLYGCFVLGIVRTWEVVSVLRKVPRNLGSGVGKVPRFRYAFVWRSSEGVRGNLRAGPTGIRCDALAIRRLGLLRTKTKKLRGEHEGTRIGPLTGHMGRGRTSMTNTRRAKARRRFRNRRFRYVTRAAGRGQRWGYRPKCVSVLACVPLWRWAFLLFELYGRGTRGRPECVSGMAGQALRHNG</sequence>
<proteinExistence type="predicted"/>
<evidence type="ECO:0000313" key="3">
    <source>
        <dbReference type="Proteomes" id="UP000319252"/>
    </source>
</evidence>